<dbReference type="GO" id="GO:0016787">
    <property type="term" value="F:hydrolase activity"/>
    <property type="evidence" value="ECO:0007669"/>
    <property type="project" value="UniProtKB-KW"/>
</dbReference>
<dbReference type="PANTHER" id="PTHR43344">
    <property type="entry name" value="PHOSPHOSERINE PHOSPHATASE"/>
    <property type="match status" value="1"/>
</dbReference>
<keyword evidence="1" id="KW-0378">Hydrolase</keyword>
<name>A0A420H133_9BURK</name>
<dbReference type="SUPFAM" id="SSF56784">
    <property type="entry name" value="HAD-like"/>
    <property type="match status" value="1"/>
</dbReference>
<dbReference type="EMBL" id="MCAS01000001">
    <property type="protein sequence ID" value="RKF51138.1"/>
    <property type="molecule type" value="Genomic_DNA"/>
</dbReference>
<proteinExistence type="predicted"/>
<dbReference type="NCBIfam" id="TIGR01488">
    <property type="entry name" value="HAD-SF-IB"/>
    <property type="match status" value="1"/>
</dbReference>
<dbReference type="InterPro" id="IPR050582">
    <property type="entry name" value="HAD-like_SerB"/>
</dbReference>
<gene>
    <name evidence="1" type="ORF">BCY88_01605</name>
</gene>
<dbReference type="RefSeq" id="WP_120342768.1">
    <property type="nucleotide sequence ID" value="NZ_MCAS01000001.1"/>
</dbReference>
<comment type="caution">
    <text evidence="1">The sequence shown here is derived from an EMBL/GenBank/DDBJ whole genome shotgun (WGS) entry which is preliminary data.</text>
</comment>
<dbReference type="Proteomes" id="UP000283709">
    <property type="component" value="Unassembled WGS sequence"/>
</dbReference>
<dbReference type="InterPro" id="IPR023214">
    <property type="entry name" value="HAD_sf"/>
</dbReference>
<dbReference type="NCBIfam" id="TIGR01490">
    <property type="entry name" value="HAD-SF-IB-hyp1"/>
    <property type="match status" value="1"/>
</dbReference>
<organism evidence="1 2">
    <name type="scientific">Paraburkholderia fungorum</name>
    <dbReference type="NCBI Taxonomy" id="134537"/>
    <lineage>
        <taxon>Bacteria</taxon>
        <taxon>Pseudomonadati</taxon>
        <taxon>Pseudomonadota</taxon>
        <taxon>Betaproteobacteria</taxon>
        <taxon>Burkholderiales</taxon>
        <taxon>Burkholderiaceae</taxon>
        <taxon>Paraburkholderia</taxon>
    </lineage>
</organism>
<dbReference type="InterPro" id="IPR036412">
    <property type="entry name" value="HAD-like_sf"/>
</dbReference>
<accession>A0A420H133</accession>
<protein>
    <submittedName>
        <fullName evidence="1">HAD family hydrolase</fullName>
    </submittedName>
</protein>
<evidence type="ECO:0000313" key="1">
    <source>
        <dbReference type="EMBL" id="RKF51138.1"/>
    </source>
</evidence>
<dbReference type="Gene3D" id="3.40.50.1000">
    <property type="entry name" value="HAD superfamily/HAD-like"/>
    <property type="match status" value="1"/>
</dbReference>
<dbReference type="CDD" id="cd02612">
    <property type="entry name" value="HAD_PGPPase"/>
    <property type="match status" value="1"/>
</dbReference>
<sequence length="212" mass="23791">MERSPSSGGRVVAAFDFDGTITVSDSLRDFVHYTVGSPRLVYGAICSAPWMAGMLIGMSDRGVAKARFLAATIGAMPRPKLEDAARQYVEHRLPALIRPEMVERIQAHKRRGHQLVLVSASPALYLRAWAKGVGFDAVLATELEFRDDRFSGRFASPNCWGPEKVRRLQQWFSNERPRVLYVYGDSRGDREMLALADHAWLRGQGEMHSIDE</sequence>
<reference evidence="1 2" key="1">
    <citation type="submission" date="2016-07" db="EMBL/GenBank/DDBJ databases">
        <title>Genome analysis of Burkholderia fungorum ES3-20.</title>
        <authorList>
            <person name="Xu D."/>
            <person name="Yao R."/>
            <person name="Zheng S."/>
        </authorList>
    </citation>
    <scope>NUCLEOTIDE SEQUENCE [LARGE SCALE GENOMIC DNA]</scope>
    <source>
        <strain evidence="1 2">ES3-20</strain>
    </source>
</reference>
<dbReference type="OrthoDB" id="9784466at2"/>
<dbReference type="AlphaFoldDB" id="A0A420H133"/>
<evidence type="ECO:0000313" key="2">
    <source>
        <dbReference type="Proteomes" id="UP000283709"/>
    </source>
</evidence>
<dbReference type="Gene3D" id="1.20.1440.100">
    <property type="entry name" value="SG protein - dephosphorylation function"/>
    <property type="match status" value="1"/>
</dbReference>
<dbReference type="InterPro" id="IPR006385">
    <property type="entry name" value="HAD_hydro_SerB1"/>
</dbReference>
<dbReference type="Pfam" id="PF12710">
    <property type="entry name" value="HAD"/>
    <property type="match status" value="1"/>
</dbReference>